<evidence type="ECO:0000256" key="5">
    <source>
        <dbReference type="ARBA" id="ARBA00022692"/>
    </source>
</evidence>
<dbReference type="Proteomes" id="UP000602284">
    <property type="component" value="Unassembled WGS sequence"/>
</dbReference>
<gene>
    <name evidence="10" type="ORF">JJB07_09705</name>
</gene>
<evidence type="ECO:0000256" key="7">
    <source>
        <dbReference type="ARBA" id="ARBA00023136"/>
    </source>
</evidence>
<evidence type="ECO:0000313" key="11">
    <source>
        <dbReference type="Proteomes" id="UP000602284"/>
    </source>
</evidence>
<name>A0ABS1J9H0_9BACL</name>
<protein>
    <submittedName>
        <fullName evidence="10">Glycosyltransferase family 39 protein</fullName>
    </submittedName>
</protein>
<dbReference type="EMBL" id="JAEQNB010000002">
    <property type="protein sequence ID" value="MBL0386928.1"/>
    <property type="molecule type" value="Genomic_DNA"/>
</dbReference>
<feature type="domain" description="Glycosyltransferase RgtA/B/C/D-like" evidence="9">
    <location>
        <begin position="77"/>
        <end position="236"/>
    </location>
</feature>
<feature type="transmembrane region" description="Helical" evidence="8">
    <location>
        <begin position="103"/>
        <end position="123"/>
    </location>
</feature>
<comment type="subcellular location">
    <subcellularLocation>
        <location evidence="1">Cell membrane</location>
        <topology evidence="1">Multi-pass membrane protein</topology>
    </subcellularLocation>
</comment>
<reference evidence="10 11" key="1">
    <citation type="submission" date="2021-01" db="EMBL/GenBank/DDBJ databases">
        <title>Tumebacillus sp. strain ITR2 16S ribosomal RNA gene Genome sequencing and assembly.</title>
        <authorList>
            <person name="Kang M."/>
        </authorList>
    </citation>
    <scope>NUCLEOTIDE SEQUENCE [LARGE SCALE GENOMIC DNA]</scope>
    <source>
        <strain evidence="10 11">ITR2</strain>
    </source>
</reference>
<keyword evidence="4" id="KW-0808">Transferase</keyword>
<evidence type="ECO:0000256" key="8">
    <source>
        <dbReference type="SAM" id="Phobius"/>
    </source>
</evidence>
<dbReference type="PANTHER" id="PTHR33908">
    <property type="entry name" value="MANNOSYLTRANSFERASE YKCB-RELATED"/>
    <property type="match status" value="1"/>
</dbReference>
<comment type="caution">
    <text evidence="10">The sequence shown here is derived from an EMBL/GenBank/DDBJ whole genome shotgun (WGS) entry which is preliminary data.</text>
</comment>
<accession>A0ABS1J9H0</accession>
<keyword evidence="5 8" id="KW-0812">Transmembrane</keyword>
<proteinExistence type="predicted"/>
<dbReference type="RefSeq" id="WP_201634245.1">
    <property type="nucleotide sequence ID" value="NZ_JAEQNB010000002.1"/>
</dbReference>
<keyword evidence="2" id="KW-1003">Cell membrane</keyword>
<feature type="transmembrane region" description="Helical" evidence="8">
    <location>
        <begin position="12"/>
        <end position="35"/>
    </location>
</feature>
<feature type="transmembrane region" description="Helical" evidence="8">
    <location>
        <begin position="371"/>
        <end position="389"/>
    </location>
</feature>
<evidence type="ECO:0000256" key="6">
    <source>
        <dbReference type="ARBA" id="ARBA00022989"/>
    </source>
</evidence>
<feature type="transmembrane region" description="Helical" evidence="8">
    <location>
        <begin position="395"/>
        <end position="412"/>
    </location>
</feature>
<evidence type="ECO:0000256" key="3">
    <source>
        <dbReference type="ARBA" id="ARBA00022676"/>
    </source>
</evidence>
<sequence length="419" mass="47432">MEQKRGIIQALTRVQLLLIALIMLLGLILRVVMILHHPDRPITIYDDMYYIKSAQRLLEAGIFTFGFDVNLPTVFIPPVFPLYLAGVFAVFGSGEVGLTVAQYSFAVIGTLAIGMTALLGAVIKRPYAGIVGALIYAVYPPTILSSIVFLTESMFTLGMLAFFVVLIRAIQTHRTSLFIWAGVLLGITTLTRPTIALVPAVVGLYLWFRADYGFKKAFRVGVLLVATLFLVLSPWIIRNYVDFHQFIPLTKASGNPFLTGTYLNHDVWSGGHDPQFKDLPVGWKRVPGDQIATNDLLMEMGKQRLQAEFSKHPKEMLQWYTIGKFRAFWSRPFDWRETLVGDFQVLIPIHKYLVVFGALGMFVSVLRKQEFVWLLVLFFAYFTGVHMVYVTLPRYALPLLPILFLFVGMLLPERNRVVE</sequence>
<evidence type="ECO:0000256" key="2">
    <source>
        <dbReference type="ARBA" id="ARBA00022475"/>
    </source>
</evidence>
<dbReference type="InterPro" id="IPR038731">
    <property type="entry name" value="RgtA/B/C-like"/>
</dbReference>
<keyword evidence="11" id="KW-1185">Reference proteome</keyword>
<keyword evidence="6 8" id="KW-1133">Transmembrane helix</keyword>
<dbReference type="InterPro" id="IPR050297">
    <property type="entry name" value="LipidA_mod_glycosyltrf_83"/>
</dbReference>
<feature type="transmembrane region" description="Helical" evidence="8">
    <location>
        <begin position="178"/>
        <end position="208"/>
    </location>
</feature>
<dbReference type="Pfam" id="PF13231">
    <property type="entry name" value="PMT_2"/>
    <property type="match status" value="1"/>
</dbReference>
<feature type="transmembrane region" description="Helical" evidence="8">
    <location>
        <begin position="74"/>
        <end position="91"/>
    </location>
</feature>
<organism evidence="10 11">
    <name type="scientific">Tumebacillus amylolyticus</name>
    <dbReference type="NCBI Taxonomy" id="2801339"/>
    <lineage>
        <taxon>Bacteria</taxon>
        <taxon>Bacillati</taxon>
        <taxon>Bacillota</taxon>
        <taxon>Bacilli</taxon>
        <taxon>Bacillales</taxon>
        <taxon>Alicyclobacillaceae</taxon>
        <taxon>Tumebacillus</taxon>
    </lineage>
</organism>
<feature type="transmembrane region" description="Helical" evidence="8">
    <location>
        <begin position="220"/>
        <end position="237"/>
    </location>
</feature>
<evidence type="ECO:0000313" key="10">
    <source>
        <dbReference type="EMBL" id="MBL0386928.1"/>
    </source>
</evidence>
<feature type="transmembrane region" description="Helical" evidence="8">
    <location>
        <begin position="143"/>
        <end position="166"/>
    </location>
</feature>
<keyword evidence="3" id="KW-0328">Glycosyltransferase</keyword>
<dbReference type="PANTHER" id="PTHR33908:SF11">
    <property type="entry name" value="MEMBRANE PROTEIN"/>
    <property type="match status" value="1"/>
</dbReference>
<evidence type="ECO:0000256" key="4">
    <source>
        <dbReference type="ARBA" id="ARBA00022679"/>
    </source>
</evidence>
<keyword evidence="7 8" id="KW-0472">Membrane</keyword>
<evidence type="ECO:0000259" key="9">
    <source>
        <dbReference type="Pfam" id="PF13231"/>
    </source>
</evidence>
<evidence type="ECO:0000256" key="1">
    <source>
        <dbReference type="ARBA" id="ARBA00004651"/>
    </source>
</evidence>